<sequence>MCNDKNRYLYRAFGLKFISDFYLPELIELEESEKIDVNIVKGKVPIRIDKVVWEEKNVKISQNELIFEIDDVGKYYLRNGNFIIVEPDKNASDNSMRLYLLGMALGTLLLQRDMVSIHGSIVVIDGKAIILSGVSGAGKSTLSSAFRKIGHLILTDDISVIKINEEGIPIAQPGYPQQKLWSDSLEIVGEDKSQVCEVSTKQNKYSFTIKEGFLDSPVPLVAIFEISPEECNCVEINQFHGVDKLNILLKNIYRGVLFRILGTKSQYFKQCLEISKNIEVFKLVRPKDIFSLEDQVKFIKQKIECLV</sequence>
<dbReference type="InterPro" id="IPR027417">
    <property type="entry name" value="P-loop_NTPase"/>
</dbReference>
<dbReference type="Gene3D" id="3.40.50.300">
    <property type="entry name" value="P-loop containing nucleotide triphosphate hydrolases"/>
    <property type="match status" value="1"/>
</dbReference>
<dbReference type="Proteomes" id="UP000244910">
    <property type="component" value="Chromosome"/>
</dbReference>
<accession>A0A2U8DUN2</accession>
<dbReference type="RefSeq" id="WP_032077246.1">
    <property type="nucleotide sequence ID" value="NZ_CP020953.1"/>
</dbReference>
<dbReference type="SUPFAM" id="SSF53795">
    <property type="entry name" value="PEP carboxykinase-like"/>
    <property type="match status" value="1"/>
</dbReference>
<keyword evidence="2" id="KW-1185">Reference proteome</keyword>
<evidence type="ECO:0000313" key="1">
    <source>
        <dbReference type="EMBL" id="AWI06378.1"/>
    </source>
</evidence>
<dbReference type="AlphaFoldDB" id="A0A2U8DUN2"/>
<organism evidence="1 2">
    <name type="scientific">Clostridium drakei</name>
    <dbReference type="NCBI Taxonomy" id="332101"/>
    <lineage>
        <taxon>Bacteria</taxon>
        <taxon>Bacillati</taxon>
        <taxon>Bacillota</taxon>
        <taxon>Clostridia</taxon>
        <taxon>Eubacteriales</taxon>
        <taxon>Clostridiaceae</taxon>
        <taxon>Clostridium</taxon>
    </lineage>
</organism>
<gene>
    <name evidence="1" type="ORF">B9W14_18365</name>
</gene>
<evidence type="ECO:0000313" key="2">
    <source>
        <dbReference type="Proteomes" id="UP000244910"/>
    </source>
</evidence>
<dbReference type="KEGG" id="cdrk:B9W14_18365"/>
<evidence type="ECO:0008006" key="3">
    <source>
        <dbReference type="Google" id="ProtNLM"/>
    </source>
</evidence>
<reference evidence="2" key="1">
    <citation type="submission" date="2017-04" db="EMBL/GenBank/DDBJ databases">
        <authorList>
            <person name="Song Y."/>
            <person name="Cho B.-K."/>
        </authorList>
    </citation>
    <scope>NUCLEOTIDE SEQUENCE [LARGE SCALE GENOMIC DNA]</scope>
    <source>
        <strain evidence="2">SL1</strain>
    </source>
</reference>
<protein>
    <recommendedName>
        <fullName evidence="3">Aldolase</fullName>
    </recommendedName>
</protein>
<proteinExistence type="predicted"/>
<dbReference type="OrthoDB" id="5430844at2"/>
<dbReference type="EMBL" id="CP020953">
    <property type="protein sequence ID" value="AWI06378.1"/>
    <property type="molecule type" value="Genomic_DNA"/>
</dbReference>
<name>A0A2U8DUN2_9CLOT</name>